<proteinExistence type="inferred from homology"/>
<gene>
    <name evidence="12" type="ORF">ALMOND_2B003242</name>
    <name evidence="11" type="ORF">L3X38_014267</name>
</gene>
<evidence type="ECO:0000256" key="5">
    <source>
        <dbReference type="ARBA" id="ARBA00022692"/>
    </source>
</evidence>
<feature type="compositionally biased region" description="Pro residues" evidence="9">
    <location>
        <begin position="12"/>
        <end position="23"/>
    </location>
</feature>
<evidence type="ECO:0000313" key="12">
    <source>
        <dbReference type="EMBL" id="VVA12461.1"/>
    </source>
</evidence>
<feature type="transmembrane region" description="Helical" evidence="8">
    <location>
        <begin position="73"/>
        <end position="93"/>
    </location>
</feature>
<comment type="subcellular location">
    <subcellularLocation>
        <location evidence="1 8">Cell membrane</location>
        <topology evidence="1 8">Multi-pass membrane protein</topology>
    </subcellularLocation>
</comment>
<feature type="transmembrane region" description="Helical" evidence="8">
    <location>
        <begin position="154"/>
        <end position="177"/>
    </location>
</feature>
<organism evidence="12 13">
    <name type="scientific">Prunus dulcis</name>
    <name type="common">Almond</name>
    <name type="synonym">Amygdalus dulcis</name>
    <dbReference type="NCBI Taxonomy" id="3755"/>
    <lineage>
        <taxon>Eukaryota</taxon>
        <taxon>Viridiplantae</taxon>
        <taxon>Streptophyta</taxon>
        <taxon>Embryophyta</taxon>
        <taxon>Tracheophyta</taxon>
        <taxon>Spermatophyta</taxon>
        <taxon>Magnoliopsida</taxon>
        <taxon>eudicotyledons</taxon>
        <taxon>Gunneridae</taxon>
        <taxon>Pentapetalae</taxon>
        <taxon>rosids</taxon>
        <taxon>fabids</taxon>
        <taxon>Rosales</taxon>
        <taxon>Rosaceae</taxon>
        <taxon>Amygdaloideae</taxon>
        <taxon>Amygdaleae</taxon>
        <taxon>Prunus</taxon>
    </lineage>
</organism>
<dbReference type="EMBL" id="JAJFAZ020000002">
    <property type="protein sequence ID" value="KAI5346388.1"/>
    <property type="molecule type" value="Genomic_DNA"/>
</dbReference>
<reference evidence="11 14" key="3">
    <citation type="journal article" date="2022" name="G3 (Bethesda)">
        <title>Whole-genome sequence and methylome profiling of the almond [Prunus dulcis (Mill.) D.A. Webb] cultivar 'Nonpareil'.</title>
        <authorList>
            <person name="D'Amico-Willman K.M."/>
            <person name="Ouma W.Z."/>
            <person name="Meulia T."/>
            <person name="Sideli G.M."/>
            <person name="Gradziel T.M."/>
            <person name="Fresnedo-Ramirez J."/>
        </authorList>
    </citation>
    <scope>NUCLEOTIDE SEQUENCE [LARGE SCALE GENOMIC DNA]</scope>
    <source>
        <strain evidence="11">Clone GOH B32 T37-40</strain>
    </source>
</reference>
<dbReference type="PANTHER" id="PTHR33573:SF40">
    <property type="entry name" value="CASP-LIKE PROTEIN 4D2"/>
    <property type="match status" value="1"/>
</dbReference>
<feature type="transmembrane region" description="Helical" evidence="8">
    <location>
        <begin position="31"/>
        <end position="52"/>
    </location>
</feature>
<evidence type="ECO:0000256" key="2">
    <source>
        <dbReference type="ARBA" id="ARBA00007651"/>
    </source>
</evidence>
<dbReference type="InterPro" id="IPR006702">
    <property type="entry name" value="CASP_dom"/>
</dbReference>
<dbReference type="EMBL" id="CABIKO010000005">
    <property type="protein sequence ID" value="VVA12461.1"/>
    <property type="molecule type" value="Genomic_DNA"/>
</dbReference>
<dbReference type="InParanoid" id="A0A5E4ED39"/>
<keyword evidence="5 8" id="KW-0812">Transmembrane</keyword>
<dbReference type="GO" id="GO:0005886">
    <property type="term" value="C:plasma membrane"/>
    <property type="evidence" value="ECO:0007669"/>
    <property type="project" value="UniProtKB-SubCell"/>
</dbReference>
<sequence length="183" mass="20056">MSETAATIEEAAPPPPPRPPPPSYSSASLRLASLILRIFTFLLLLISLIVLCTNTVDVYLQKLRFQDIYAYRYMLSTIVIGTAYSLLQLALSIHNVVSGQDGILLLDFFGDKLISYLLASGTGAGFAITVDTKRLTDADPLFDMIDIREFYDKAYASASLLLLAFCSTAMLSIISSYTLPKKV</sequence>
<dbReference type="Proteomes" id="UP000327085">
    <property type="component" value="Chromosome 2"/>
</dbReference>
<evidence type="ECO:0000256" key="4">
    <source>
        <dbReference type="ARBA" id="ARBA00022475"/>
    </source>
</evidence>
<evidence type="ECO:0000256" key="6">
    <source>
        <dbReference type="ARBA" id="ARBA00022989"/>
    </source>
</evidence>
<dbReference type="Pfam" id="PF04535">
    <property type="entry name" value="CASP_dom"/>
    <property type="match status" value="1"/>
</dbReference>
<accession>A0A5E4ED39</accession>
<evidence type="ECO:0000256" key="9">
    <source>
        <dbReference type="SAM" id="MobiDB-lite"/>
    </source>
</evidence>
<evidence type="ECO:0000256" key="1">
    <source>
        <dbReference type="ARBA" id="ARBA00004651"/>
    </source>
</evidence>
<dbReference type="PANTHER" id="PTHR33573">
    <property type="entry name" value="CASP-LIKE PROTEIN 4A4"/>
    <property type="match status" value="1"/>
</dbReference>
<reference evidence="13" key="2">
    <citation type="journal article" date="2020" name="Plant J.">
        <title>Transposons played a major role in the diversification between the closely related almond and peach genomes: results from the almond genome sequence.</title>
        <authorList>
            <person name="Alioto T."/>
            <person name="Alexiou K.G."/>
            <person name="Bardil A."/>
            <person name="Barteri F."/>
            <person name="Castanera R."/>
            <person name="Cruz F."/>
            <person name="Dhingra A."/>
            <person name="Duval H."/>
            <person name="Fernandez I Marti A."/>
            <person name="Frias L."/>
            <person name="Galan B."/>
            <person name="Garcia J.L."/>
            <person name="Howad W."/>
            <person name="Gomez-Garrido J."/>
            <person name="Gut M."/>
            <person name="Julca I."/>
            <person name="Morata J."/>
            <person name="Puigdomenech P."/>
            <person name="Ribeca P."/>
            <person name="Rubio Cabetas M.J."/>
            <person name="Vlasova A."/>
            <person name="Wirthensohn M."/>
            <person name="Garcia-Mas J."/>
            <person name="Gabaldon T."/>
            <person name="Casacuberta J.M."/>
            <person name="Arus P."/>
        </authorList>
    </citation>
    <scope>NUCLEOTIDE SEQUENCE [LARGE SCALE GENOMIC DNA]</scope>
    <source>
        <strain evidence="13">cv. Texas</strain>
    </source>
</reference>
<feature type="domain" description="Casparian strip membrane protein" evidence="10">
    <location>
        <begin position="28"/>
        <end position="166"/>
    </location>
</feature>
<evidence type="ECO:0000259" key="10">
    <source>
        <dbReference type="Pfam" id="PF04535"/>
    </source>
</evidence>
<keyword evidence="4 8" id="KW-1003">Cell membrane</keyword>
<evidence type="ECO:0000256" key="7">
    <source>
        <dbReference type="ARBA" id="ARBA00023136"/>
    </source>
</evidence>
<keyword evidence="6 8" id="KW-1133">Transmembrane helix</keyword>
<comment type="subunit">
    <text evidence="3 8">Homodimer and heterodimers.</text>
</comment>
<dbReference type="OMA" id="DPPNITF"/>
<dbReference type="Gramene" id="VVA12461">
    <property type="protein sequence ID" value="VVA12461"/>
    <property type="gene ID" value="Prudul26B003242"/>
</dbReference>
<keyword evidence="14" id="KW-1185">Reference proteome</keyword>
<feature type="transmembrane region" description="Helical" evidence="8">
    <location>
        <begin position="113"/>
        <end position="133"/>
    </location>
</feature>
<protein>
    <recommendedName>
        <fullName evidence="8">CASP-like protein</fullName>
    </recommendedName>
</protein>
<evidence type="ECO:0000256" key="8">
    <source>
        <dbReference type="RuleBase" id="RU361233"/>
    </source>
</evidence>
<comment type="similarity">
    <text evidence="2 8">Belongs to the Casparian strip membrane proteins (CASP) family.</text>
</comment>
<evidence type="ECO:0000313" key="11">
    <source>
        <dbReference type="EMBL" id="KAI5346388.1"/>
    </source>
</evidence>
<feature type="region of interest" description="Disordered" evidence="9">
    <location>
        <begin position="1"/>
        <end position="24"/>
    </location>
</feature>
<evidence type="ECO:0000256" key="3">
    <source>
        <dbReference type="ARBA" id="ARBA00011489"/>
    </source>
</evidence>
<reference evidence="12" key="1">
    <citation type="submission" date="2019-07" db="EMBL/GenBank/DDBJ databases">
        <authorList>
            <person name="Alioto T."/>
            <person name="Alioto T."/>
            <person name="Gomez Garrido J."/>
        </authorList>
    </citation>
    <scope>NUCLEOTIDE SEQUENCE</scope>
</reference>
<evidence type="ECO:0000313" key="13">
    <source>
        <dbReference type="Proteomes" id="UP000327085"/>
    </source>
</evidence>
<name>A0A5E4ED39_PRUDU</name>
<dbReference type="AlphaFoldDB" id="A0A5E4ED39"/>
<dbReference type="Proteomes" id="UP001054821">
    <property type="component" value="Chromosome 2"/>
</dbReference>
<evidence type="ECO:0000313" key="14">
    <source>
        <dbReference type="Proteomes" id="UP001054821"/>
    </source>
</evidence>
<keyword evidence="7 8" id="KW-0472">Membrane</keyword>
<feature type="compositionally biased region" description="Low complexity" evidence="9">
    <location>
        <begin position="1"/>
        <end position="11"/>
    </location>
</feature>